<gene>
    <name evidence="1" type="ORF">CINCED_3A006320</name>
</gene>
<sequence length="212" mass="24295">MLCTVCNDDIYDNEEIKCAKCKTFLYFTCAGFRESNFRKMSSINKGKLCCSNCKNTSMSISDTHNEKEIILEKDSRKILLDLKNSVDFMSKQFDDFSTQLRDITKSVKVISGENKFLNKRKKTGKILETISKVLGGTTSVEHVYRTRSKVQNKPGKIVAVLHSNNNKKTLMDLARKKKLKAKDINTEWSNEENDGHKNNIDVIVLTETWHDV</sequence>
<protein>
    <submittedName>
        <fullName evidence="1">Zinc finger, RING/FYVE/PHD-type</fullName>
    </submittedName>
</protein>
<dbReference type="InterPro" id="IPR013083">
    <property type="entry name" value="Znf_RING/FYVE/PHD"/>
</dbReference>
<organism evidence="1 2">
    <name type="scientific">Cinara cedri</name>
    <dbReference type="NCBI Taxonomy" id="506608"/>
    <lineage>
        <taxon>Eukaryota</taxon>
        <taxon>Metazoa</taxon>
        <taxon>Ecdysozoa</taxon>
        <taxon>Arthropoda</taxon>
        <taxon>Hexapoda</taxon>
        <taxon>Insecta</taxon>
        <taxon>Pterygota</taxon>
        <taxon>Neoptera</taxon>
        <taxon>Paraneoptera</taxon>
        <taxon>Hemiptera</taxon>
        <taxon>Sternorrhyncha</taxon>
        <taxon>Aphidomorpha</taxon>
        <taxon>Aphidoidea</taxon>
        <taxon>Aphididae</taxon>
        <taxon>Lachninae</taxon>
        <taxon>Cinara</taxon>
    </lineage>
</organism>
<reference evidence="1 2" key="1">
    <citation type="submission" date="2019-08" db="EMBL/GenBank/DDBJ databases">
        <authorList>
            <person name="Alioto T."/>
            <person name="Alioto T."/>
            <person name="Gomez Garrido J."/>
        </authorList>
    </citation>
    <scope>NUCLEOTIDE SEQUENCE [LARGE SCALE GENOMIC DNA]</scope>
</reference>
<evidence type="ECO:0000313" key="2">
    <source>
        <dbReference type="Proteomes" id="UP000325440"/>
    </source>
</evidence>
<dbReference type="Gene3D" id="3.30.40.10">
    <property type="entry name" value="Zinc/RING finger domain, C3HC4 (zinc finger)"/>
    <property type="match status" value="1"/>
</dbReference>
<proteinExistence type="predicted"/>
<dbReference type="AlphaFoldDB" id="A0A5E4MY54"/>
<dbReference type="OrthoDB" id="6609678at2759"/>
<accession>A0A5E4MY54</accession>
<name>A0A5E4MY54_9HEMI</name>
<evidence type="ECO:0000313" key="1">
    <source>
        <dbReference type="EMBL" id="VVC35654.1"/>
    </source>
</evidence>
<keyword evidence="2" id="KW-1185">Reference proteome</keyword>
<dbReference type="Proteomes" id="UP000325440">
    <property type="component" value="Unassembled WGS sequence"/>
</dbReference>
<dbReference type="EMBL" id="CABPRJ010001427">
    <property type="protein sequence ID" value="VVC35654.1"/>
    <property type="molecule type" value="Genomic_DNA"/>
</dbReference>